<dbReference type="Pfam" id="PF00698">
    <property type="entry name" value="Acyl_transf_1"/>
    <property type="match status" value="1"/>
</dbReference>
<dbReference type="GO" id="GO:0016740">
    <property type="term" value="F:transferase activity"/>
    <property type="evidence" value="ECO:0007669"/>
    <property type="project" value="UniProtKB-KW"/>
</dbReference>
<evidence type="ECO:0000313" key="3">
    <source>
        <dbReference type="EMBL" id="OZY60100.1"/>
    </source>
</evidence>
<sequence>MPLLPELRSHSIVFLYPGQGGSPQGSLQALYSVSDETRQTIDEVIAAVDGVVEERHQRGHAIAPGMVREVLLSPDTGTVLPYGLKQLALYTSAVAMTRVLRHAGIEPDAALGESFGEIAARECAGNVTVTNGARTACALNDAYYAVLNQGDMLLVNASEAHTLAVLRQINHPELSLATVNSPTHTVVSGPHDALQAMIDATPAGTPPPRELGIGYASHHPQHTAIKQAALRSMPGIPQTPLKLALYSTVQQRAYTPQDDLVEGFSDNTIKPCHLPNTLNALARAIPNPVFIDLGSNGYMARCVSKILPGAQTYAPLTQNALDLRADLTRQR</sequence>
<dbReference type="SUPFAM" id="SSF52151">
    <property type="entry name" value="FabD/lysophospholipase-like"/>
    <property type="match status" value="1"/>
</dbReference>
<dbReference type="InterPro" id="IPR016035">
    <property type="entry name" value="Acyl_Trfase/lysoPLipase"/>
</dbReference>
<protein>
    <recommendedName>
        <fullName evidence="2">Malonyl-CoA:ACP transacylase (MAT) domain-containing protein</fullName>
    </recommendedName>
</protein>
<keyword evidence="1" id="KW-0808">Transferase</keyword>
<dbReference type="EMBL" id="NQKI01000008">
    <property type="protein sequence ID" value="OZY60100.1"/>
    <property type="molecule type" value="Genomic_DNA"/>
</dbReference>
<evidence type="ECO:0000313" key="4">
    <source>
        <dbReference type="Proteomes" id="UP000215788"/>
    </source>
</evidence>
<gene>
    <name evidence="3" type="ORF">CJF39_07200</name>
</gene>
<dbReference type="InterPro" id="IPR014043">
    <property type="entry name" value="Acyl_transferase_dom"/>
</dbReference>
<evidence type="ECO:0000259" key="2">
    <source>
        <dbReference type="SMART" id="SM00827"/>
    </source>
</evidence>
<name>A0A266NCH0_9PSED</name>
<evidence type="ECO:0000256" key="1">
    <source>
        <dbReference type="ARBA" id="ARBA00022679"/>
    </source>
</evidence>
<dbReference type="SUPFAM" id="SSF55048">
    <property type="entry name" value="Probable ACP-binding domain of malonyl-CoA ACP transacylase"/>
    <property type="match status" value="1"/>
</dbReference>
<comment type="caution">
    <text evidence="3">The sequence shown here is derived from an EMBL/GenBank/DDBJ whole genome shotgun (WGS) entry which is preliminary data.</text>
</comment>
<dbReference type="InterPro" id="IPR050444">
    <property type="entry name" value="Polyketide_Synthase"/>
</dbReference>
<dbReference type="RefSeq" id="WP_094992784.1">
    <property type="nucleotide sequence ID" value="NZ_NQKI01000008.1"/>
</dbReference>
<dbReference type="AlphaFoldDB" id="A0A266NCH0"/>
<organism evidence="3 4">
    <name type="scientific">Pseudomonas lundensis</name>
    <dbReference type="NCBI Taxonomy" id="86185"/>
    <lineage>
        <taxon>Bacteria</taxon>
        <taxon>Pseudomonadati</taxon>
        <taxon>Pseudomonadota</taxon>
        <taxon>Gammaproteobacteria</taxon>
        <taxon>Pseudomonadales</taxon>
        <taxon>Pseudomonadaceae</taxon>
        <taxon>Pseudomonas</taxon>
    </lineage>
</organism>
<dbReference type="InterPro" id="IPR016036">
    <property type="entry name" value="Malonyl_transacylase_ACP-bd"/>
</dbReference>
<feature type="domain" description="Malonyl-CoA:ACP transacylase (MAT)" evidence="2">
    <location>
        <begin position="15"/>
        <end position="320"/>
    </location>
</feature>
<dbReference type="PANTHER" id="PTHR45681">
    <property type="entry name" value="POLYKETIDE SYNTHASE 44-RELATED"/>
    <property type="match status" value="1"/>
</dbReference>
<accession>A0A266NCH0</accession>
<proteinExistence type="predicted"/>
<dbReference type="Gene3D" id="3.40.366.10">
    <property type="entry name" value="Malonyl-Coenzyme A Acyl Carrier Protein, domain 2"/>
    <property type="match status" value="1"/>
</dbReference>
<reference evidence="3 4" key="1">
    <citation type="submission" date="2017-08" db="EMBL/GenBank/DDBJ databases">
        <title>Genomic and metabolic characterisation of spoilage-associated Pseudomonas species.</title>
        <authorList>
            <person name="Stanborough T."/>
            <person name="Fegan N."/>
            <person name="Powell S.M."/>
            <person name="Singh T."/>
            <person name="Tamplin M.L."/>
            <person name="Chandry P.S."/>
        </authorList>
    </citation>
    <scope>NUCLEOTIDE SEQUENCE [LARGE SCALE GENOMIC DNA]</scope>
    <source>
        <strain evidence="3 4">L1802</strain>
    </source>
</reference>
<dbReference type="OrthoDB" id="9808564at2"/>
<dbReference type="InterPro" id="IPR001227">
    <property type="entry name" value="Ac_transferase_dom_sf"/>
</dbReference>
<dbReference type="PANTHER" id="PTHR45681:SF6">
    <property type="entry name" value="POLYKETIDE SYNTHASE 37"/>
    <property type="match status" value="1"/>
</dbReference>
<dbReference type="Proteomes" id="UP000215788">
    <property type="component" value="Unassembled WGS sequence"/>
</dbReference>
<dbReference type="SMART" id="SM00827">
    <property type="entry name" value="PKS_AT"/>
    <property type="match status" value="1"/>
</dbReference>